<gene>
    <name evidence="6" type="ORF">GCM10023321_72190</name>
</gene>
<keyword evidence="5" id="KW-1133">Transmembrane helix</keyword>
<comment type="subcellular location">
    <subcellularLocation>
        <location evidence="1">Cell membrane</location>
        <topology evidence="1">Multi-pass membrane protein</topology>
    </subcellularLocation>
</comment>
<dbReference type="EMBL" id="BAABJP010000051">
    <property type="protein sequence ID" value="GAA5172408.1"/>
    <property type="molecule type" value="Genomic_DNA"/>
</dbReference>
<evidence type="ECO:0000313" key="7">
    <source>
        <dbReference type="Proteomes" id="UP001428817"/>
    </source>
</evidence>
<keyword evidence="5" id="KW-0812">Transmembrane</keyword>
<dbReference type="PANTHER" id="PTHR43528">
    <property type="entry name" value="ALPHA-KETOGLUTARATE PERMEASE"/>
    <property type="match status" value="1"/>
</dbReference>
<dbReference type="Proteomes" id="UP001428817">
    <property type="component" value="Unassembled WGS sequence"/>
</dbReference>
<evidence type="ECO:0000256" key="1">
    <source>
        <dbReference type="ARBA" id="ARBA00004651"/>
    </source>
</evidence>
<proteinExistence type="predicted"/>
<keyword evidence="4" id="KW-0769">Symport</keyword>
<keyword evidence="2" id="KW-0813">Transport</keyword>
<protein>
    <submittedName>
        <fullName evidence="6">Uncharacterized protein</fullName>
    </submittedName>
</protein>
<accession>A0ABP9R6Z7</accession>
<evidence type="ECO:0000256" key="4">
    <source>
        <dbReference type="ARBA" id="ARBA00022847"/>
    </source>
</evidence>
<keyword evidence="3" id="KW-1003">Cell membrane</keyword>
<dbReference type="PANTHER" id="PTHR43528:SF1">
    <property type="entry name" value="ALPHA-KETOGLUTARATE PERMEASE"/>
    <property type="match status" value="1"/>
</dbReference>
<dbReference type="RefSeq" id="WP_185065185.1">
    <property type="nucleotide sequence ID" value="NZ_BAABJP010000051.1"/>
</dbReference>
<reference evidence="7" key="1">
    <citation type="journal article" date="2019" name="Int. J. Syst. Evol. Microbiol.">
        <title>The Global Catalogue of Microorganisms (GCM) 10K type strain sequencing project: providing services to taxonomists for standard genome sequencing and annotation.</title>
        <authorList>
            <consortium name="The Broad Institute Genomics Platform"/>
            <consortium name="The Broad Institute Genome Sequencing Center for Infectious Disease"/>
            <person name="Wu L."/>
            <person name="Ma J."/>
        </authorList>
    </citation>
    <scope>NUCLEOTIDE SEQUENCE [LARGE SCALE GENOMIC DNA]</scope>
    <source>
        <strain evidence="7">JCM 18303</strain>
    </source>
</reference>
<feature type="transmembrane region" description="Helical" evidence="5">
    <location>
        <begin position="54"/>
        <end position="73"/>
    </location>
</feature>
<name>A0ABP9R6Z7_9PSEU</name>
<evidence type="ECO:0000256" key="5">
    <source>
        <dbReference type="SAM" id="Phobius"/>
    </source>
</evidence>
<dbReference type="InterPro" id="IPR051084">
    <property type="entry name" value="H+-coupled_symporters"/>
</dbReference>
<comment type="caution">
    <text evidence="6">The sequence shown here is derived from an EMBL/GenBank/DDBJ whole genome shotgun (WGS) entry which is preliminary data.</text>
</comment>
<dbReference type="InterPro" id="IPR036259">
    <property type="entry name" value="MFS_trans_sf"/>
</dbReference>
<evidence type="ECO:0000256" key="3">
    <source>
        <dbReference type="ARBA" id="ARBA00022475"/>
    </source>
</evidence>
<dbReference type="SUPFAM" id="SSF103473">
    <property type="entry name" value="MFS general substrate transporter"/>
    <property type="match status" value="1"/>
</dbReference>
<sequence length="103" mass="11226">MSANVTELPVMSPGERRRAVVGTSLGNAIEWYDWNIYAVFSTVFAPVFFPDATGASGLIQVLLIFAVTVLLSTGRLRGFAGTRTGSAFDLLICRLARARRCNR</sequence>
<keyword evidence="7" id="KW-1185">Reference proteome</keyword>
<keyword evidence="5" id="KW-0472">Membrane</keyword>
<organism evidence="6 7">
    <name type="scientific">Pseudonocardia eucalypti</name>
    <dbReference type="NCBI Taxonomy" id="648755"/>
    <lineage>
        <taxon>Bacteria</taxon>
        <taxon>Bacillati</taxon>
        <taxon>Actinomycetota</taxon>
        <taxon>Actinomycetes</taxon>
        <taxon>Pseudonocardiales</taxon>
        <taxon>Pseudonocardiaceae</taxon>
        <taxon>Pseudonocardia</taxon>
    </lineage>
</organism>
<evidence type="ECO:0000256" key="2">
    <source>
        <dbReference type="ARBA" id="ARBA00022448"/>
    </source>
</evidence>
<evidence type="ECO:0000313" key="6">
    <source>
        <dbReference type="EMBL" id="GAA5172408.1"/>
    </source>
</evidence>